<organism evidence="1">
    <name type="scientific">Brassica campestris</name>
    <name type="common">Field mustard</name>
    <dbReference type="NCBI Taxonomy" id="3711"/>
    <lineage>
        <taxon>Eukaryota</taxon>
        <taxon>Viridiplantae</taxon>
        <taxon>Streptophyta</taxon>
        <taxon>Embryophyta</taxon>
        <taxon>Tracheophyta</taxon>
        <taxon>Spermatophyta</taxon>
        <taxon>Magnoliopsida</taxon>
        <taxon>eudicotyledons</taxon>
        <taxon>Gunneridae</taxon>
        <taxon>Pentapetalae</taxon>
        <taxon>rosids</taxon>
        <taxon>malvids</taxon>
        <taxon>Brassicales</taxon>
        <taxon>Brassicaceae</taxon>
        <taxon>Brassiceae</taxon>
        <taxon>Brassica</taxon>
    </lineage>
</organism>
<protein>
    <submittedName>
        <fullName evidence="1">Uncharacterized protein</fullName>
    </submittedName>
</protein>
<gene>
    <name evidence="1" type="ORF">BRAA01T00018Z</name>
</gene>
<proteinExistence type="predicted"/>
<sequence length="56" mass="5922">MRRQCQCPCALAPGLLVTVTNGGTAGGNHHAALPLCLCILFRRCQTSAILEWAVGK</sequence>
<dbReference type="EMBL" id="LR031571">
    <property type="protein sequence ID" value="VDC73516.1"/>
    <property type="molecule type" value="Genomic_DNA"/>
</dbReference>
<evidence type="ECO:0000313" key="1">
    <source>
        <dbReference type="EMBL" id="VDC73516.1"/>
    </source>
</evidence>
<dbReference type="AlphaFoldDB" id="A0A3P5Z0E9"/>
<accession>A0A3P5Z0E9</accession>
<name>A0A3P5Z0E9_BRACM</name>
<reference evidence="1" key="1">
    <citation type="submission" date="2018-11" db="EMBL/GenBank/DDBJ databases">
        <authorList>
            <consortium name="Genoscope - CEA"/>
            <person name="William W."/>
        </authorList>
    </citation>
    <scope>NUCLEOTIDE SEQUENCE</scope>
</reference>